<evidence type="ECO:0000313" key="8">
    <source>
        <dbReference type="Proteomes" id="UP000288216"/>
    </source>
</evidence>
<dbReference type="AlphaFoldDB" id="A0A401PPN2"/>
<evidence type="ECO:0000256" key="3">
    <source>
        <dbReference type="ARBA" id="ARBA00022989"/>
    </source>
</evidence>
<comment type="subcellular location">
    <subcellularLocation>
        <location evidence="1">Membrane</location>
        <topology evidence="1">Multi-pass membrane protein</topology>
    </subcellularLocation>
</comment>
<feature type="transmembrane region" description="Helical" evidence="5">
    <location>
        <begin position="410"/>
        <end position="440"/>
    </location>
</feature>
<dbReference type="InterPro" id="IPR012858">
    <property type="entry name" value="DC_STAMP-like"/>
</dbReference>
<evidence type="ECO:0000256" key="5">
    <source>
        <dbReference type="SAM" id="Phobius"/>
    </source>
</evidence>
<feature type="domain" description="Dendritic cell-specific transmembrane protein-like" evidence="6">
    <location>
        <begin position="264"/>
        <end position="451"/>
    </location>
</feature>
<accession>A0A401PPN2</accession>
<comment type="caution">
    <text evidence="7">The sequence shown here is derived from an EMBL/GenBank/DDBJ whole genome shotgun (WGS) entry which is preliminary data.</text>
</comment>
<dbReference type="PANTHER" id="PTHR21041:SF2">
    <property type="entry name" value="DENDRITIC CELL-SPECIFIC TRANSMEMBRANE PROTEIN"/>
    <property type="match status" value="1"/>
</dbReference>
<feature type="non-terminal residue" evidence="7">
    <location>
        <position position="494"/>
    </location>
</feature>
<dbReference type="GO" id="GO:0016020">
    <property type="term" value="C:membrane"/>
    <property type="evidence" value="ECO:0007669"/>
    <property type="project" value="UniProtKB-SubCell"/>
</dbReference>
<dbReference type="OrthoDB" id="9949280at2759"/>
<keyword evidence="4 5" id="KW-0472">Membrane</keyword>
<keyword evidence="3 5" id="KW-1133">Transmembrane helix</keyword>
<proteinExistence type="predicted"/>
<dbReference type="Pfam" id="PF07782">
    <property type="entry name" value="DC_STAMP"/>
    <property type="match status" value="1"/>
</dbReference>
<sequence>MITVSILFDFSFFDCRKVIQIKMAILKTGAQFFGGLFELFAAERKSSLKNALCLISLCLVMGLGTSGILYMSLRALQCSLLLTLSACGAFAAVIPGALFLSKYLRCFILIFLISCGTQQGRNALITAGTGVVLYNCAQNSFHNLRRLVESLECNLENMLPSIRNILAKYIDVIYWIRQQIQNLPTSHFVKFVDDLKLKHSIDDEVLKSNLNTTRVSLEILANRIISTLDMFSHICKSAAFIMGILLILIFTWFYTKRFLTNIKFENIYVTNQFLRFDEKQKEQGKPYLLRLSRKEKKSFIRIPTLRLSEREWKTMAQFCAPIFSNVCIWIIIIMLDYGLFLLISSIRHHLDHLPAINITMNLEFSAETIFIGLPVDTHKSTETFSYETPVSKGDCIARPTLSITKIWTPLAALIAALLALTLLSAKFTILKVLVLSSFYAEMEKRRIEFLHEKILQKRSWDKLMDKDKVLTFTANRVSFWFPILRMKHSENELP</sequence>
<protein>
    <recommendedName>
        <fullName evidence="6">Dendritic cell-specific transmembrane protein-like domain-containing protein</fullName>
    </recommendedName>
</protein>
<evidence type="ECO:0000256" key="2">
    <source>
        <dbReference type="ARBA" id="ARBA00022692"/>
    </source>
</evidence>
<dbReference type="PANTHER" id="PTHR21041">
    <property type="entry name" value="DENDRITIC CELL-SPECIFIC TRANSMEMBRANE PROTEIN"/>
    <property type="match status" value="1"/>
</dbReference>
<feature type="transmembrane region" description="Helical" evidence="5">
    <location>
        <begin position="322"/>
        <end position="343"/>
    </location>
</feature>
<evidence type="ECO:0000259" key="6">
    <source>
        <dbReference type="Pfam" id="PF07782"/>
    </source>
</evidence>
<keyword evidence="8" id="KW-1185">Reference proteome</keyword>
<organism evidence="7 8">
    <name type="scientific">Scyliorhinus torazame</name>
    <name type="common">Cloudy catshark</name>
    <name type="synonym">Catulus torazame</name>
    <dbReference type="NCBI Taxonomy" id="75743"/>
    <lineage>
        <taxon>Eukaryota</taxon>
        <taxon>Metazoa</taxon>
        <taxon>Chordata</taxon>
        <taxon>Craniata</taxon>
        <taxon>Vertebrata</taxon>
        <taxon>Chondrichthyes</taxon>
        <taxon>Elasmobranchii</taxon>
        <taxon>Galeomorphii</taxon>
        <taxon>Galeoidea</taxon>
        <taxon>Carcharhiniformes</taxon>
        <taxon>Scyliorhinidae</taxon>
        <taxon>Scyliorhinus</taxon>
    </lineage>
</organism>
<keyword evidence="2 5" id="KW-0812">Transmembrane</keyword>
<feature type="transmembrane region" description="Helical" evidence="5">
    <location>
        <begin position="51"/>
        <end position="73"/>
    </location>
</feature>
<dbReference type="OMA" id="SYHADFT"/>
<reference evidence="7 8" key="1">
    <citation type="journal article" date="2018" name="Nat. Ecol. Evol.">
        <title>Shark genomes provide insights into elasmobranch evolution and the origin of vertebrates.</title>
        <authorList>
            <person name="Hara Y"/>
            <person name="Yamaguchi K"/>
            <person name="Onimaru K"/>
            <person name="Kadota M"/>
            <person name="Koyanagi M"/>
            <person name="Keeley SD"/>
            <person name="Tatsumi K"/>
            <person name="Tanaka K"/>
            <person name="Motone F"/>
            <person name="Kageyama Y"/>
            <person name="Nozu R"/>
            <person name="Adachi N"/>
            <person name="Nishimura O"/>
            <person name="Nakagawa R"/>
            <person name="Tanegashima C"/>
            <person name="Kiyatake I"/>
            <person name="Matsumoto R"/>
            <person name="Murakumo K"/>
            <person name="Nishida K"/>
            <person name="Terakita A"/>
            <person name="Kuratani S"/>
            <person name="Sato K"/>
            <person name="Hyodo S Kuraku.S."/>
        </authorList>
    </citation>
    <scope>NUCLEOTIDE SEQUENCE [LARGE SCALE GENOMIC DNA]</scope>
</reference>
<evidence type="ECO:0000313" key="7">
    <source>
        <dbReference type="EMBL" id="GCB75110.1"/>
    </source>
</evidence>
<feature type="transmembrane region" description="Helical" evidence="5">
    <location>
        <begin position="79"/>
        <end position="100"/>
    </location>
</feature>
<gene>
    <name evidence="7" type="ORF">scyTo_0017297</name>
</gene>
<name>A0A401PPN2_SCYTO</name>
<dbReference type="EMBL" id="BFAA01011127">
    <property type="protein sequence ID" value="GCB75110.1"/>
    <property type="molecule type" value="Genomic_DNA"/>
</dbReference>
<dbReference type="STRING" id="75743.A0A401PPN2"/>
<evidence type="ECO:0000256" key="1">
    <source>
        <dbReference type="ARBA" id="ARBA00004141"/>
    </source>
</evidence>
<dbReference type="Proteomes" id="UP000288216">
    <property type="component" value="Unassembled WGS sequence"/>
</dbReference>
<feature type="transmembrane region" description="Helical" evidence="5">
    <location>
        <begin position="233"/>
        <end position="254"/>
    </location>
</feature>
<dbReference type="InterPro" id="IPR051856">
    <property type="entry name" value="CSR-E3_Ligase_Protein"/>
</dbReference>
<evidence type="ECO:0000256" key="4">
    <source>
        <dbReference type="ARBA" id="ARBA00023136"/>
    </source>
</evidence>